<feature type="repeat" description="Solcar" evidence="9">
    <location>
        <begin position="1"/>
        <end position="84"/>
    </location>
</feature>
<feature type="transmembrane region" description="Helical" evidence="11">
    <location>
        <begin position="188"/>
        <end position="209"/>
    </location>
</feature>
<keyword evidence="13" id="KW-1185">Reference proteome</keyword>
<dbReference type="Gene3D" id="1.50.40.10">
    <property type="entry name" value="Mitochondrial carrier domain"/>
    <property type="match status" value="2"/>
</dbReference>
<dbReference type="EMBL" id="CALNXI010000479">
    <property type="protein sequence ID" value="CAH3027922.1"/>
    <property type="molecule type" value="Genomic_DNA"/>
</dbReference>
<dbReference type="PROSITE" id="PS50920">
    <property type="entry name" value="SOLCAR"/>
    <property type="match status" value="3"/>
</dbReference>
<evidence type="ECO:0000256" key="3">
    <source>
        <dbReference type="ARBA" id="ARBA00022448"/>
    </source>
</evidence>
<evidence type="ECO:0000256" key="5">
    <source>
        <dbReference type="ARBA" id="ARBA00022737"/>
    </source>
</evidence>
<gene>
    <name evidence="12" type="ORF">PEVE_00032681</name>
</gene>
<evidence type="ECO:0000256" key="2">
    <source>
        <dbReference type="ARBA" id="ARBA00006375"/>
    </source>
</evidence>
<protein>
    <submittedName>
        <fullName evidence="12">Uncharacterized protein</fullName>
    </submittedName>
</protein>
<dbReference type="PANTHER" id="PTHR45624">
    <property type="entry name" value="MITOCHONDRIAL BASIC AMINO ACIDS TRANSPORTER-RELATED"/>
    <property type="match status" value="1"/>
</dbReference>
<evidence type="ECO:0000256" key="10">
    <source>
        <dbReference type="RuleBase" id="RU000488"/>
    </source>
</evidence>
<keyword evidence="6 11" id="KW-1133">Transmembrane helix</keyword>
<dbReference type="InterPro" id="IPR023395">
    <property type="entry name" value="MCP_dom_sf"/>
</dbReference>
<dbReference type="InterPro" id="IPR002067">
    <property type="entry name" value="MCP"/>
</dbReference>
<evidence type="ECO:0000256" key="9">
    <source>
        <dbReference type="PROSITE-ProRule" id="PRU00282"/>
    </source>
</evidence>
<dbReference type="Proteomes" id="UP001159427">
    <property type="component" value="Unassembled WGS sequence"/>
</dbReference>
<dbReference type="Pfam" id="PF00153">
    <property type="entry name" value="Mito_carr"/>
    <property type="match status" value="3"/>
</dbReference>
<proteinExistence type="inferred from homology"/>
<evidence type="ECO:0000256" key="4">
    <source>
        <dbReference type="ARBA" id="ARBA00022692"/>
    </source>
</evidence>
<dbReference type="InterPro" id="IPR018108">
    <property type="entry name" value="MCP_transmembrane"/>
</dbReference>
<feature type="repeat" description="Solcar" evidence="9">
    <location>
        <begin position="87"/>
        <end position="177"/>
    </location>
</feature>
<evidence type="ECO:0000256" key="8">
    <source>
        <dbReference type="ARBA" id="ARBA00023136"/>
    </source>
</evidence>
<dbReference type="PRINTS" id="PR00926">
    <property type="entry name" value="MITOCARRIER"/>
</dbReference>
<comment type="subcellular location">
    <subcellularLocation>
        <location evidence="1">Mitochondrion membrane</location>
        <topology evidence="1">Multi-pass membrane protein</topology>
    </subcellularLocation>
</comment>
<evidence type="ECO:0000313" key="13">
    <source>
        <dbReference type="Proteomes" id="UP001159427"/>
    </source>
</evidence>
<accession>A0ABN8MIE0</accession>
<evidence type="ECO:0000256" key="1">
    <source>
        <dbReference type="ARBA" id="ARBA00004225"/>
    </source>
</evidence>
<dbReference type="SUPFAM" id="SSF103506">
    <property type="entry name" value="Mitochondrial carrier"/>
    <property type="match status" value="1"/>
</dbReference>
<keyword evidence="7" id="KW-0496">Mitochondrion</keyword>
<name>A0ABN8MIE0_9CNID</name>
<dbReference type="PANTHER" id="PTHR45624:SF61">
    <property type="entry name" value="MITOCHONDRIAL BASIC AMINO ACIDS TRANSPORTER"/>
    <property type="match status" value="1"/>
</dbReference>
<keyword evidence="4 9" id="KW-0812">Transmembrane</keyword>
<keyword evidence="5" id="KW-0677">Repeat</keyword>
<evidence type="ECO:0000256" key="6">
    <source>
        <dbReference type="ARBA" id="ARBA00022989"/>
    </source>
</evidence>
<evidence type="ECO:0000313" key="12">
    <source>
        <dbReference type="EMBL" id="CAH3027922.1"/>
    </source>
</evidence>
<comment type="caution">
    <text evidence="12">The sequence shown here is derived from an EMBL/GenBank/DDBJ whole genome shotgun (WGS) entry which is preliminary data.</text>
</comment>
<comment type="similarity">
    <text evidence="2 10">Belongs to the mitochondrial carrier (TC 2.A.29) family.</text>
</comment>
<feature type="repeat" description="Solcar" evidence="9">
    <location>
        <begin position="188"/>
        <end position="276"/>
    </location>
</feature>
<evidence type="ECO:0000256" key="7">
    <source>
        <dbReference type="ARBA" id="ARBA00023128"/>
    </source>
</evidence>
<dbReference type="InterPro" id="IPR050567">
    <property type="entry name" value="Mitochondrial_Carrier"/>
</dbReference>
<evidence type="ECO:0000256" key="11">
    <source>
        <dbReference type="SAM" id="Phobius"/>
    </source>
</evidence>
<sequence length="287" mass="31093">MALDFVAGCLGGLSGIVVGHPFDTVKVRLQTQVTRRYSGTVNCFAQIIKQETVSGLYKGMLSPMAGVGLINAIIFGVQGNVLRFLEPGLSSQCIAGGIAGAVQSIVCCPMELAKTRVQVQNLAGRTGQRYHGSFDCLQKIYKQGGIKGCYRGMALTLIRETPSFAIYFATFELYCAALIPRGQDMDCIGPLGLLFAGGMAGISSWFFTYPIDVIKSRFQADGDGRDRRYQSILDCVRKTYRSGGLHAFSQGLTATILRAFPTNAATFATVTITLRFARSYDKQLELA</sequence>
<keyword evidence="8 9" id="KW-0472">Membrane</keyword>
<keyword evidence="3 10" id="KW-0813">Transport</keyword>
<reference evidence="12 13" key="1">
    <citation type="submission" date="2022-05" db="EMBL/GenBank/DDBJ databases">
        <authorList>
            <consortium name="Genoscope - CEA"/>
            <person name="William W."/>
        </authorList>
    </citation>
    <scope>NUCLEOTIDE SEQUENCE [LARGE SCALE GENOMIC DNA]</scope>
</reference>
<organism evidence="12 13">
    <name type="scientific">Porites evermanni</name>
    <dbReference type="NCBI Taxonomy" id="104178"/>
    <lineage>
        <taxon>Eukaryota</taxon>
        <taxon>Metazoa</taxon>
        <taxon>Cnidaria</taxon>
        <taxon>Anthozoa</taxon>
        <taxon>Hexacorallia</taxon>
        <taxon>Scleractinia</taxon>
        <taxon>Fungiina</taxon>
        <taxon>Poritidae</taxon>
        <taxon>Porites</taxon>
    </lineage>
</organism>